<reference evidence="1 2" key="1">
    <citation type="submission" date="2022-03" db="EMBL/GenBank/DDBJ databases">
        <title>Novel taxa within the pig intestine.</title>
        <authorList>
            <person name="Wylensek D."/>
            <person name="Bishof K."/>
            <person name="Afrizal A."/>
            <person name="Clavel T."/>
        </authorList>
    </citation>
    <scope>NUCLEOTIDE SEQUENCE [LARGE SCALE GENOMIC DNA]</scope>
    <source>
        <strain evidence="1 2">CLA-KB-P133</strain>
    </source>
</reference>
<evidence type="ECO:0000313" key="2">
    <source>
        <dbReference type="Proteomes" id="UP001286174"/>
    </source>
</evidence>
<dbReference type="Pfam" id="PF08849">
    <property type="entry name" value="BrxA"/>
    <property type="match status" value="1"/>
</dbReference>
<dbReference type="Proteomes" id="UP001286174">
    <property type="component" value="Unassembled WGS sequence"/>
</dbReference>
<dbReference type="InterPro" id="IPR023137">
    <property type="entry name" value="BrxA_sf"/>
</dbReference>
<dbReference type="RefSeq" id="WP_108775123.1">
    <property type="nucleotide sequence ID" value="NZ_JALBUR010000004.1"/>
</dbReference>
<dbReference type="EMBL" id="JALBUR010000004">
    <property type="protein sequence ID" value="MDX8419072.1"/>
    <property type="molecule type" value="Genomic_DNA"/>
</dbReference>
<organism evidence="1 2">
    <name type="scientific">Grylomicrobium aquisgranensis</name>
    <dbReference type="NCBI Taxonomy" id="2926318"/>
    <lineage>
        <taxon>Bacteria</taxon>
        <taxon>Bacillati</taxon>
        <taxon>Bacillota</taxon>
        <taxon>Erysipelotrichia</taxon>
        <taxon>Erysipelotrichales</taxon>
        <taxon>Erysipelotrichaceae</taxon>
        <taxon>Grylomicrobium</taxon>
    </lineage>
</organism>
<dbReference type="Gene3D" id="1.10.3540.10">
    <property type="entry name" value="uncharacterized protein from magnetospirillum magneticum domain"/>
    <property type="match status" value="1"/>
</dbReference>
<comment type="caution">
    <text evidence="1">The sequence shown here is derived from an EMBL/GenBank/DDBJ whole genome shotgun (WGS) entry which is preliminary data.</text>
</comment>
<gene>
    <name evidence="1" type="ORF">MOZ60_03070</name>
</gene>
<sequence>MKRNKYSAGAVKFAFWFMEFRKEVELLQSGKSFEEIKVLNTQGNLFGAQTPARSKMIYSTVTRWIKALGNDFYDLFLESDIATQKLFVLSSIMANDTLFFDFMYEVIREKMLIGSNSFYDADIRVFFHNKQIQDEEVAKWTDQTLGRLGATYKQYLLNAGMSGDGKKERKILKPILDPSLEHWLQDHEMAVIVKALTGEA</sequence>
<accession>A0AB35U5L5</accession>
<dbReference type="InterPro" id="IPR014948">
    <property type="entry name" value="BrxA"/>
</dbReference>
<dbReference type="AlphaFoldDB" id="A0AB35U5L5"/>
<keyword evidence="2" id="KW-1185">Reference proteome</keyword>
<proteinExistence type="predicted"/>
<evidence type="ECO:0000313" key="1">
    <source>
        <dbReference type="EMBL" id="MDX8419072.1"/>
    </source>
</evidence>
<protein>
    <submittedName>
        <fullName evidence="1">DUF1819 family protein</fullName>
    </submittedName>
</protein>
<name>A0AB35U5L5_9FIRM</name>